<gene>
    <name evidence="1" type="ORF">CTRU02_208167</name>
</gene>
<evidence type="ECO:0000313" key="2">
    <source>
        <dbReference type="Proteomes" id="UP000805649"/>
    </source>
</evidence>
<name>A0ACC3YVP2_COLTU</name>
<accession>A0ACC3YVP2</accession>
<keyword evidence="2" id="KW-1185">Reference proteome</keyword>
<proteinExistence type="predicted"/>
<evidence type="ECO:0000313" key="1">
    <source>
        <dbReference type="EMBL" id="KAL0935952.1"/>
    </source>
</evidence>
<reference evidence="1 2" key="1">
    <citation type="journal article" date="2020" name="Phytopathology">
        <title>Genome Sequence Resources of Colletotrichum truncatum, C. plurivorum, C. musicola, and C. sojae: Four Species Pathogenic to Soybean (Glycine max).</title>
        <authorList>
            <person name="Rogerio F."/>
            <person name="Boufleur T.R."/>
            <person name="Ciampi-Guillardi M."/>
            <person name="Sukno S.A."/>
            <person name="Thon M.R."/>
            <person name="Massola Junior N.S."/>
            <person name="Baroncelli R."/>
        </authorList>
    </citation>
    <scope>NUCLEOTIDE SEQUENCE [LARGE SCALE GENOMIC DNA]</scope>
    <source>
        <strain evidence="1 2">CMES1059</strain>
    </source>
</reference>
<sequence length="348" mass="38597">MKWLSLLILPAALLGAAADPFHSQEDIDSGKVLQALSKNAYDNAMARLEKSRVGCTIQNVRVRKEWRKIPGEERQAFVKAIECLMQQKSLYPDVEGAKYYVYSYEDSLRRKCGYTGTFPYWEWGLDAHNMSASPVFDGSPTSLGGNGVFIPGHQPAVPNTPAGSGGGCVPNGHFSNYTVNLGPSREPGEPLRHNPRCLKRDLNTHICARWASLRNTTDTILQSPTIEAFQAMVQGDDRYPPAASLGMAVHGGGHYAISGDPGGDFYWSPLEPGFYLHHGQIDRMYFVWQNLDWENRQGIFGTGTMKNVPPSPDMTLDDVLDISPINLPRQLRELIDTLGGDPFCFVYE</sequence>
<dbReference type="EMBL" id="VUJX02000005">
    <property type="protein sequence ID" value="KAL0935952.1"/>
    <property type="molecule type" value="Genomic_DNA"/>
</dbReference>
<dbReference type="Proteomes" id="UP000805649">
    <property type="component" value="Unassembled WGS sequence"/>
</dbReference>
<organism evidence="1 2">
    <name type="scientific">Colletotrichum truncatum</name>
    <name type="common">Anthracnose fungus</name>
    <name type="synonym">Colletotrichum capsici</name>
    <dbReference type="NCBI Taxonomy" id="5467"/>
    <lineage>
        <taxon>Eukaryota</taxon>
        <taxon>Fungi</taxon>
        <taxon>Dikarya</taxon>
        <taxon>Ascomycota</taxon>
        <taxon>Pezizomycotina</taxon>
        <taxon>Sordariomycetes</taxon>
        <taxon>Hypocreomycetidae</taxon>
        <taxon>Glomerellales</taxon>
        <taxon>Glomerellaceae</taxon>
        <taxon>Colletotrichum</taxon>
        <taxon>Colletotrichum truncatum species complex</taxon>
    </lineage>
</organism>
<protein>
    <submittedName>
        <fullName evidence="1">Tyrosinase central domain-containing protein</fullName>
    </submittedName>
</protein>
<comment type="caution">
    <text evidence="1">The sequence shown here is derived from an EMBL/GenBank/DDBJ whole genome shotgun (WGS) entry which is preliminary data.</text>
</comment>